<dbReference type="Gene3D" id="3.10.180.10">
    <property type="entry name" value="2,3-Dihydroxybiphenyl 1,2-Dioxygenase, domain 1"/>
    <property type="match status" value="1"/>
</dbReference>
<dbReference type="InterPro" id="IPR029068">
    <property type="entry name" value="Glyas_Bleomycin-R_OHBP_Dase"/>
</dbReference>
<comment type="caution">
    <text evidence="2">The sequence shown here is derived from an EMBL/GenBank/DDBJ whole genome shotgun (WGS) entry which is preliminary data.</text>
</comment>
<organism evidence="2 3">
    <name type="scientific">Quadrisphaera setariae</name>
    <dbReference type="NCBI Taxonomy" id="2593304"/>
    <lineage>
        <taxon>Bacteria</taxon>
        <taxon>Bacillati</taxon>
        <taxon>Actinomycetota</taxon>
        <taxon>Actinomycetes</taxon>
        <taxon>Kineosporiales</taxon>
        <taxon>Kineosporiaceae</taxon>
        <taxon>Quadrisphaera</taxon>
    </lineage>
</organism>
<dbReference type="PANTHER" id="PTHR36503:SF1">
    <property type="entry name" value="BLR2520 PROTEIN"/>
    <property type="match status" value="1"/>
</dbReference>
<dbReference type="InterPro" id="IPR037523">
    <property type="entry name" value="VOC_core"/>
</dbReference>
<protein>
    <submittedName>
        <fullName evidence="2">VOC family protein</fullName>
    </submittedName>
</protein>
<sequence length="140" mass="14974">MPSRISIVTLGVADLARATAFYEALGWRRRPESQPTISFFDNAGSMLALFEQGALAEDARLRPPSEPAQPGAFRGATYAINCDSDDDVLAVLAAAEAAGATTSKPAERSPFFDGLDGYFLDPDGHAWEVAHNPDLHGLPR</sequence>
<dbReference type="AlphaFoldDB" id="A0A5C8ZFD6"/>
<dbReference type="PANTHER" id="PTHR36503">
    <property type="entry name" value="BLR2520 PROTEIN"/>
    <property type="match status" value="1"/>
</dbReference>
<dbReference type="Pfam" id="PF00903">
    <property type="entry name" value="Glyoxalase"/>
    <property type="match status" value="1"/>
</dbReference>
<gene>
    <name evidence="2" type="ORF">FMM08_12580</name>
</gene>
<name>A0A5C8ZFD6_9ACTN</name>
<dbReference type="InterPro" id="IPR004360">
    <property type="entry name" value="Glyas_Fos-R_dOase_dom"/>
</dbReference>
<dbReference type="SUPFAM" id="SSF54593">
    <property type="entry name" value="Glyoxalase/Bleomycin resistance protein/Dihydroxybiphenyl dioxygenase"/>
    <property type="match status" value="1"/>
</dbReference>
<keyword evidence="3" id="KW-1185">Reference proteome</keyword>
<feature type="domain" description="VOC" evidence="1">
    <location>
        <begin position="4"/>
        <end position="132"/>
    </location>
</feature>
<reference evidence="2 3" key="1">
    <citation type="submission" date="2019-07" db="EMBL/GenBank/DDBJ databases">
        <title>Quadrisphaera sp. strain DD2A genome sequencing and assembly.</title>
        <authorList>
            <person name="Kim I."/>
        </authorList>
    </citation>
    <scope>NUCLEOTIDE SEQUENCE [LARGE SCALE GENOMIC DNA]</scope>
    <source>
        <strain evidence="2 3">DD2A</strain>
    </source>
</reference>
<evidence type="ECO:0000259" key="1">
    <source>
        <dbReference type="PROSITE" id="PS51819"/>
    </source>
</evidence>
<dbReference type="EMBL" id="VKAC01000007">
    <property type="protein sequence ID" value="TXR55888.1"/>
    <property type="molecule type" value="Genomic_DNA"/>
</dbReference>
<proteinExistence type="predicted"/>
<dbReference type="PROSITE" id="PS51819">
    <property type="entry name" value="VOC"/>
    <property type="match status" value="1"/>
</dbReference>
<dbReference type="OrthoDB" id="4825162at2"/>
<accession>A0A5C8ZFD6</accession>
<evidence type="ECO:0000313" key="2">
    <source>
        <dbReference type="EMBL" id="TXR55888.1"/>
    </source>
</evidence>
<evidence type="ECO:0000313" key="3">
    <source>
        <dbReference type="Proteomes" id="UP000321234"/>
    </source>
</evidence>
<dbReference type="Proteomes" id="UP000321234">
    <property type="component" value="Unassembled WGS sequence"/>
</dbReference>